<feature type="compositionally biased region" description="Polar residues" evidence="1">
    <location>
        <begin position="444"/>
        <end position="453"/>
    </location>
</feature>
<evidence type="ECO:0000313" key="2">
    <source>
        <dbReference type="EMBL" id="CEM49970.1"/>
    </source>
</evidence>
<gene>
    <name evidence="2" type="ORF">Cvel_9728</name>
</gene>
<feature type="region of interest" description="Disordered" evidence="1">
    <location>
        <begin position="1"/>
        <end position="24"/>
    </location>
</feature>
<proteinExistence type="predicted"/>
<sequence>MYKKKCAVATRGQKSSVGPSRMQDHKRVQEVLGHLKREFLKDELQKPFFDSFKVDECEAASRFLERNSLWTPALRDSIWRVATDEVKTLASGSPLSSPTFQSPPSSSPSPEEVASLDGMRVLLCLFDMTLLLQAAVEVHQKRASPERELAFVRFAYNRYSSVVSDGSGILPDFVSTDSQEAAGQGGQRENTSSSVMAELQSDSNALDSLVENFNSDPHGEVRAFTRRRQETAKLHADPFLFLLEDTGSVSRLWPRHFDNEVAIEGRRRLDLWIGMARYLILPSDPPDALRLSDQILNTLGPDRAHMPDSLEPRERVRLEVPFSDLTPRALVTEKSENSRNRRQRRVMEMEKADLSHLNRVFEERQVTKRDREAVMRDFGAFARGRAMMEAIFEVYPEETLEATRRDSLLCDWAACVSLRDEALLRLPPEPPSDSVLSKPHTPVLSDSSKSSNRGAPETPPTVLSSPVGQADVALETFLSAAKLRETKALLKSAWARKEFRTELADRWKKGWKHRKTFSSFLKRAARSEGSWWTARWRWGKAEGVSFSEILQKDSRLMLGWKQRYADLLKNVEEGGDRDEEEEYKEGQDEEEIEEEREGGTEEDKVFFGEEW</sequence>
<protein>
    <submittedName>
        <fullName evidence="2">Uncharacterized protein</fullName>
    </submittedName>
</protein>
<feature type="compositionally biased region" description="Basic and acidic residues" evidence="1">
    <location>
        <begin position="597"/>
        <end position="611"/>
    </location>
</feature>
<dbReference type="VEuPathDB" id="CryptoDB:Cvel_9728"/>
<organism evidence="2">
    <name type="scientific">Chromera velia CCMP2878</name>
    <dbReference type="NCBI Taxonomy" id="1169474"/>
    <lineage>
        <taxon>Eukaryota</taxon>
        <taxon>Sar</taxon>
        <taxon>Alveolata</taxon>
        <taxon>Colpodellida</taxon>
        <taxon>Chromeraceae</taxon>
        <taxon>Chromera</taxon>
    </lineage>
</organism>
<reference evidence="2" key="1">
    <citation type="submission" date="2014-11" db="EMBL/GenBank/DDBJ databases">
        <authorList>
            <person name="Otto D Thomas"/>
            <person name="Naeem Raeece"/>
        </authorList>
    </citation>
    <scope>NUCLEOTIDE SEQUENCE</scope>
</reference>
<feature type="region of interest" description="Disordered" evidence="1">
    <location>
        <begin position="429"/>
        <end position="465"/>
    </location>
</feature>
<evidence type="ECO:0000256" key="1">
    <source>
        <dbReference type="SAM" id="MobiDB-lite"/>
    </source>
</evidence>
<dbReference type="EMBL" id="CDMZ01004512">
    <property type="protein sequence ID" value="CEM49970.1"/>
    <property type="molecule type" value="Genomic_DNA"/>
</dbReference>
<feature type="region of interest" description="Disordered" evidence="1">
    <location>
        <begin position="90"/>
        <end position="113"/>
    </location>
</feature>
<feature type="region of interest" description="Disordered" evidence="1">
    <location>
        <begin position="571"/>
        <end position="611"/>
    </location>
</feature>
<feature type="compositionally biased region" description="Acidic residues" evidence="1">
    <location>
        <begin position="575"/>
        <end position="596"/>
    </location>
</feature>
<feature type="compositionally biased region" description="Low complexity" evidence="1">
    <location>
        <begin position="93"/>
        <end position="110"/>
    </location>
</feature>
<feature type="region of interest" description="Disordered" evidence="1">
    <location>
        <begin position="178"/>
        <end position="198"/>
    </location>
</feature>
<name>A0A0G4HZF5_9ALVE</name>
<accession>A0A0G4HZF5</accession>
<dbReference type="AlphaFoldDB" id="A0A0G4HZF5"/>